<evidence type="ECO:0000259" key="3">
    <source>
        <dbReference type="Pfam" id="PF07749"/>
    </source>
</evidence>
<dbReference type="InterPro" id="IPR012883">
    <property type="entry name" value="ERp29_N"/>
</dbReference>
<evidence type="ECO:0000313" key="5">
    <source>
        <dbReference type="EMBL" id="CAJ0947593.1"/>
    </source>
</evidence>
<sequence>MAAMKQSEKFKANILNTFFSTVFTVENEMLGEIPRNNENPILRVTNLTQEEVRNRLNKIKIDKSPGPDGIHPRVLRELSNVIPKMKFVLVKFDNQYPYGEKQDEFKQLAESSSSSKELLVADVGISDYGDKFNMELGERYKLDKENFPYFYLFVNGDVENPIPYTGVVRTSAIQHWLKTHGVYLGMPGCLEDYDMLAGEFRKSANQEERSKLLKKAQTMSVNVRELEKQSAEQYMKIMSKILEQGENFAISEFERITKLIEKNKMSESKKEDLQKRLNILSSFQSKTQDKQEL</sequence>
<name>A0ABN9LPX2_9NEOB</name>
<protein>
    <recommendedName>
        <fullName evidence="1">Endoplasmic reticulum resident protein 29</fullName>
    </recommendedName>
</protein>
<evidence type="ECO:0000256" key="2">
    <source>
        <dbReference type="ARBA" id="ARBA00022824"/>
    </source>
</evidence>
<comment type="caution">
    <text evidence="5">The sequence shown here is derived from an EMBL/GenBank/DDBJ whole genome shotgun (WGS) entry which is preliminary data.</text>
</comment>
<dbReference type="InterPro" id="IPR011679">
    <property type="entry name" value="ERp29_C"/>
</dbReference>
<dbReference type="Pfam" id="PF07749">
    <property type="entry name" value="ERp29"/>
    <property type="match status" value="1"/>
</dbReference>
<dbReference type="SUPFAM" id="SSF47933">
    <property type="entry name" value="ERP29 C domain-like"/>
    <property type="match status" value="1"/>
</dbReference>
<reference evidence="5" key="1">
    <citation type="submission" date="2023-07" db="EMBL/GenBank/DDBJ databases">
        <authorList>
            <person name="Stuckert A."/>
        </authorList>
    </citation>
    <scope>NUCLEOTIDE SEQUENCE</scope>
</reference>
<dbReference type="Proteomes" id="UP001176940">
    <property type="component" value="Unassembled WGS sequence"/>
</dbReference>
<evidence type="ECO:0000313" key="6">
    <source>
        <dbReference type="Proteomes" id="UP001176940"/>
    </source>
</evidence>
<dbReference type="EMBL" id="CAUEEQ010026987">
    <property type="protein sequence ID" value="CAJ0947593.1"/>
    <property type="molecule type" value="Genomic_DNA"/>
</dbReference>
<accession>A0ABN9LPX2</accession>
<keyword evidence="6" id="KW-1185">Reference proteome</keyword>
<dbReference type="InterPro" id="IPR016855">
    <property type="entry name" value="ERp29"/>
</dbReference>
<dbReference type="CDD" id="cd00238">
    <property type="entry name" value="ERp29c"/>
    <property type="match status" value="1"/>
</dbReference>
<dbReference type="Gene3D" id="3.40.30.10">
    <property type="entry name" value="Glutaredoxin"/>
    <property type="match status" value="1"/>
</dbReference>
<feature type="domain" description="ERp29 N-terminal" evidence="4">
    <location>
        <begin position="79"/>
        <end position="187"/>
    </location>
</feature>
<gene>
    <name evidence="5" type="ORF">RIMI_LOCUS11749760</name>
</gene>
<evidence type="ECO:0000259" key="4">
    <source>
        <dbReference type="Pfam" id="PF07912"/>
    </source>
</evidence>
<dbReference type="PANTHER" id="PTHR12211:SF0">
    <property type="entry name" value="ENDOPLASMIC RETICULUM RESIDENT PROTEIN 29"/>
    <property type="match status" value="1"/>
</dbReference>
<dbReference type="InterPro" id="IPR036249">
    <property type="entry name" value="Thioredoxin-like_sf"/>
</dbReference>
<dbReference type="SUPFAM" id="SSF52833">
    <property type="entry name" value="Thioredoxin-like"/>
    <property type="match status" value="1"/>
</dbReference>
<keyword evidence="2" id="KW-0256">Endoplasmic reticulum</keyword>
<dbReference type="InterPro" id="IPR036356">
    <property type="entry name" value="ERp29_C_sf"/>
</dbReference>
<proteinExistence type="predicted"/>
<dbReference type="PANTHER" id="PTHR12211">
    <property type="entry name" value="ENDOPLASMIC RETICULUM PROTEIN ERP29"/>
    <property type="match status" value="1"/>
</dbReference>
<evidence type="ECO:0000256" key="1">
    <source>
        <dbReference type="ARBA" id="ARBA00014173"/>
    </source>
</evidence>
<dbReference type="Pfam" id="PF07912">
    <property type="entry name" value="ERp29_N"/>
    <property type="match status" value="1"/>
</dbReference>
<feature type="domain" description="Endoplasmic reticulum resident protein 29 C-terminal" evidence="3">
    <location>
        <begin position="188"/>
        <end position="283"/>
    </location>
</feature>
<dbReference type="Gene3D" id="1.20.1150.12">
    <property type="entry name" value="Endoplasmic reticulum resident protein 29, C-terminal domain"/>
    <property type="match status" value="1"/>
</dbReference>
<organism evidence="5 6">
    <name type="scientific">Ranitomeya imitator</name>
    <name type="common">mimic poison frog</name>
    <dbReference type="NCBI Taxonomy" id="111125"/>
    <lineage>
        <taxon>Eukaryota</taxon>
        <taxon>Metazoa</taxon>
        <taxon>Chordata</taxon>
        <taxon>Craniata</taxon>
        <taxon>Vertebrata</taxon>
        <taxon>Euteleostomi</taxon>
        <taxon>Amphibia</taxon>
        <taxon>Batrachia</taxon>
        <taxon>Anura</taxon>
        <taxon>Neobatrachia</taxon>
        <taxon>Hyloidea</taxon>
        <taxon>Dendrobatidae</taxon>
        <taxon>Dendrobatinae</taxon>
        <taxon>Ranitomeya</taxon>
    </lineage>
</organism>